<dbReference type="EMBL" id="AP008208">
    <property type="protein sequence ID" value="BAF07526.1"/>
    <property type="molecule type" value="Genomic_DNA"/>
</dbReference>
<organism evidence="1 2">
    <name type="scientific">Oryza sativa subsp. japonica</name>
    <name type="common">Rice</name>
    <dbReference type="NCBI Taxonomy" id="39947"/>
    <lineage>
        <taxon>Eukaryota</taxon>
        <taxon>Viridiplantae</taxon>
        <taxon>Streptophyta</taxon>
        <taxon>Embryophyta</taxon>
        <taxon>Tracheophyta</taxon>
        <taxon>Spermatophyta</taxon>
        <taxon>Magnoliopsida</taxon>
        <taxon>Liliopsida</taxon>
        <taxon>Poales</taxon>
        <taxon>Poaceae</taxon>
        <taxon>BOP clade</taxon>
        <taxon>Oryzoideae</taxon>
        <taxon>Oryzeae</taxon>
        <taxon>Oryzinae</taxon>
        <taxon>Oryza</taxon>
        <taxon>Oryza sativa</taxon>
    </lineage>
</organism>
<proteinExistence type="predicted"/>
<reference evidence="1 2" key="1">
    <citation type="journal article" date="2005" name="Nature">
        <title>The map-based sequence of the rice genome.</title>
        <authorList>
            <consortium name="International rice genome sequencing project (IRGSP)"/>
            <person name="Matsumoto T."/>
            <person name="Wu J."/>
            <person name="Kanamori H."/>
            <person name="Katayose Y."/>
            <person name="Fujisawa M."/>
            <person name="Namiki N."/>
            <person name="Mizuno H."/>
            <person name="Yamamoto K."/>
            <person name="Antonio B.A."/>
            <person name="Baba T."/>
            <person name="Sakata K."/>
            <person name="Nagamura Y."/>
            <person name="Aoki H."/>
            <person name="Arikawa K."/>
            <person name="Arita K."/>
            <person name="Bito T."/>
            <person name="Chiden Y."/>
            <person name="Fujitsuka N."/>
            <person name="Fukunaka R."/>
            <person name="Hamada M."/>
            <person name="Harada C."/>
            <person name="Hayashi A."/>
            <person name="Hijishita S."/>
            <person name="Honda M."/>
            <person name="Hosokawa S."/>
            <person name="Ichikawa Y."/>
            <person name="Idonuma A."/>
            <person name="Iijima M."/>
            <person name="Ikeda M."/>
            <person name="Ikeno M."/>
            <person name="Ito K."/>
            <person name="Ito S."/>
            <person name="Ito T."/>
            <person name="Ito Y."/>
            <person name="Ito Y."/>
            <person name="Iwabuchi A."/>
            <person name="Kamiya K."/>
            <person name="Karasawa W."/>
            <person name="Kurita K."/>
            <person name="Katagiri S."/>
            <person name="Kikuta A."/>
            <person name="Kobayashi H."/>
            <person name="Kobayashi N."/>
            <person name="Machita K."/>
            <person name="Maehara T."/>
            <person name="Masukawa M."/>
            <person name="Mizubayashi T."/>
            <person name="Mukai Y."/>
            <person name="Nagasaki H."/>
            <person name="Nagata Y."/>
            <person name="Naito S."/>
            <person name="Nakashima M."/>
            <person name="Nakama Y."/>
            <person name="Nakamichi Y."/>
            <person name="Nakamura M."/>
            <person name="Meguro A."/>
            <person name="Negishi M."/>
            <person name="Ohta I."/>
            <person name="Ohta T."/>
            <person name="Okamoto M."/>
            <person name="Ono N."/>
            <person name="Saji S."/>
            <person name="Sakaguchi M."/>
            <person name="Sakai K."/>
            <person name="Shibata M."/>
            <person name="Shimokawa T."/>
            <person name="Song J."/>
            <person name="Takazaki Y."/>
            <person name="Terasawa K."/>
            <person name="Tsugane M."/>
            <person name="Tsuji K."/>
            <person name="Ueda S."/>
            <person name="Waki K."/>
            <person name="Yamagata H."/>
            <person name="Yamamoto M."/>
            <person name="Yamamoto S."/>
            <person name="Yamane H."/>
            <person name="Yoshiki S."/>
            <person name="Yoshihara R."/>
            <person name="Yukawa K."/>
            <person name="Zhong H."/>
            <person name="Yano M."/>
            <person name="Yuan Q."/>
            <person name="Ouyang S."/>
            <person name="Liu J."/>
            <person name="Jones K.M."/>
            <person name="Gansberger K."/>
            <person name="Moffat K."/>
            <person name="Hill J."/>
            <person name="Bera J."/>
            <person name="Fadrosh D."/>
            <person name="Jin S."/>
            <person name="Johri S."/>
            <person name="Kim M."/>
            <person name="Overton L."/>
            <person name="Reardon M."/>
            <person name="Tsitrin T."/>
            <person name="Vuong H."/>
            <person name="Weaver B."/>
            <person name="Ciecko A."/>
            <person name="Tallon L."/>
            <person name="Jackson J."/>
            <person name="Pai G."/>
            <person name="Aken S.V."/>
            <person name="Utterback T."/>
            <person name="Reidmuller S."/>
            <person name="Feldblyum T."/>
            <person name="Hsiao J."/>
            <person name="Zismann V."/>
            <person name="Iobst S."/>
            <person name="de Vazeille A.R."/>
            <person name="Buell C.R."/>
            <person name="Ying K."/>
            <person name="Li Y."/>
            <person name="Lu T."/>
            <person name="Huang Y."/>
            <person name="Zhao Q."/>
            <person name="Feng Q."/>
            <person name="Zhang L."/>
            <person name="Zhu J."/>
            <person name="Weng Q."/>
            <person name="Mu J."/>
            <person name="Lu Y."/>
            <person name="Fan D."/>
            <person name="Liu Y."/>
            <person name="Guan J."/>
            <person name="Zhang Y."/>
            <person name="Yu S."/>
            <person name="Liu X."/>
            <person name="Zhang Y."/>
            <person name="Hong G."/>
            <person name="Han B."/>
            <person name="Choisne N."/>
            <person name="Demange N."/>
            <person name="Orjeda G."/>
            <person name="Samain S."/>
            <person name="Cattolico L."/>
            <person name="Pelletier E."/>
            <person name="Couloux A."/>
            <person name="Segurens B."/>
            <person name="Wincker P."/>
            <person name="D'Hont A."/>
            <person name="Scarpelli C."/>
            <person name="Weissenbach J."/>
            <person name="Salanoubat M."/>
            <person name="Quetier F."/>
            <person name="Yu Y."/>
            <person name="Kim H.R."/>
            <person name="Rambo T."/>
            <person name="Currie J."/>
            <person name="Collura K."/>
            <person name="Luo M."/>
            <person name="Yang T."/>
            <person name="Ammiraju J.S.S."/>
            <person name="Engler F."/>
            <person name="Soderlund C."/>
            <person name="Wing R.A."/>
            <person name="Palmer L.E."/>
            <person name="de la Bastide M."/>
            <person name="Spiegel L."/>
            <person name="Nascimento L."/>
            <person name="Zutavern T."/>
            <person name="O'Shaughnessy A."/>
            <person name="Dike S."/>
            <person name="Dedhia N."/>
            <person name="Preston R."/>
            <person name="Balija V."/>
            <person name="McCombie W.R."/>
            <person name="Chow T."/>
            <person name="Chen H."/>
            <person name="Chung M."/>
            <person name="Chen C."/>
            <person name="Shaw J."/>
            <person name="Wu H."/>
            <person name="Hsiao K."/>
            <person name="Chao Y."/>
            <person name="Chu M."/>
            <person name="Cheng C."/>
            <person name="Hour A."/>
            <person name="Lee P."/>
            <person name="Lin S."/>
            <person name="Lin Y."/>
            <person name="Liou J."/>
            <person name="Liu S."/>
            <person name="Hsing Y."/>
            <person name="Raghuvanshi S."/>
            <person name="Mohanty A."/>
            <person name="Bharti A.K."/>
            <person name="Gaur A."/>
            <person name="Gupta V."/>
            <person name="Kumar D."/>
            <person name="Ravi V."/>
            <person name="Vij S."/>
            <person name="Kapur A."/>
            <person name="Khurana P."/>
            <person name="Khurana P."/>
            <person name="Khurana J.P."/>
            <person name="Tyagi A.K."/>
            <person name="Gaikwad K."/>
            <person name="Singh A."/>
            <person name="Dalal V."/>
            <person name="Srivastava S."/>
            <person name="Dixit A."/>
            <person name="Pal A.K."/>
            <person name="Ghazi I.A."/>
            <person name="Yadav M."/>
            <person name="Pandit A."/>
            <person name="Bhargava A."/>
            <person name="Sureshbabu K."/>
            <person name="Batra K."/>
            <person name="Sharma T.R."/>
            <person name="Mohapatra T."/>
            <person name="Singh N.K."/>
            <person name="Messing J."/>
            <person name="Nelson A.B."/>
            <person name="Fuks G."/>
            <person name="Kavchok S."/>
            <person name="Keizer G."/>
            <person name="Linton E."/>
            <person name="Llaca V."/>
            <person name="Song R."/>
            <person name="Tanyolac B."/>
            <person name="Young S."/>
            <person name="Ho-Il K."/>
            <person name="Hahn J.H."/>
            <person name="Sangsakoo G."/>
            <person name="Vanavichit A."/>
            <person name="de Mattos Luiz.A.T."/>
            <person name="Zimmer P.D."/>
            <person name="Malone G."/>
            <person name="Dellagostin O."/>
            <person name="de Oliveira A.C."/>
            <person name="Bevan M."/>
            <person name="Bancroft I."/>
            <person name="Minx P."/>
            <person name="Cordum H."/>
            <person name="Wilson R."/>
            <person name="Cheng Z."/>
            <person name="Jin W."/>
            <person name="Jiang J."/>
            <person name="Leong S.A."/>
            <person name="Iwama H."/>
            <person name="Gojobori T."/>
            <person name="Itoh T."/>
            <person name="Niimura Y."/>
            <person name="Fujii Y."/>
            <person name="Habara T."/>
            <person name="Sakai H."/>
            <person name="Sato Y."/>
            <person name="Wilson G."/>
            <person name="Kumar K."/>
            <person name="McCouch S."/>
            <person name="Juretic N."/>
            <person name="Hoen D."/>
            <person name="Wright S."/>
            <person name="Bruskiewich R."/>
            <person name="Bureau T."/>
            <person name="Miyao A."/>
            <person name="Hirochika H."/>
            <person name="Nishikawa T."/>
            <person name="Kadowaki K."/>
            <person name="Sugiura M."/>
            <person name="Burr B."/>
            <person name="Sasaki T."/>
        </authorList>
    </citation>
    <scope>NUCLEOTIDE SEQUENCE [LARGE SCALE GENOMIC DNA]</scope>
    <source>
        <strain evidence="2">cv. Nipponbare</strain>
    </source>
</reference>
<protein>
    <submittedName>
        <fullName evidence="1">Os02g0104400 protein</fullName>
    </submittedName>
</protein>
<evidence type="ECO:0000313" key="2">
    <source>
        <dbReference type="Proteomes" id="UP000000763"/>
    </source>
</evidence>
<dbReference type="AlphaFoldDB" id="Q0E4R2"/>
<dbReference type="Proteomes" id="UP000000763">
    <property type="component" value="Chromosome 2"/>
</dbReference>
<sequence length="30" mass="3766">MLVGARKNQPYPWNNRLAAGWRYYENERRR</sequence>
<evidence type="ECO:0000313" key="1">
    <source>
        <dbReference type="EMBL" id="BAF07526.1"/>
    </source>
</evidence>
<name>Q0E4R2_ORYSJ</name>
<gene>
    <name evidence="1" type="ordered locus">Os02g0104400</name>
</gene>
<reference evidence="2" key="2">
    <citation type="journal article" date="2008" name="Nucleic Acids Res.">
        <title>The rice annotation project database (RAP-DB): 2008 update.</title>
        <authorList>
            <consortium name="The rice annotation project (RAP)"/>
        </authorList>
    </citation>
    <scope>GENOME REANNOTATION</scope>
    <source>
        <strain evidence="2">cv. Nipponbare</strain>
    </source>
</reference>
<dbReference type="KEGG" id="dosa:Os02g0104400"/>
<accession>Q0E4R2</accession>